<dbReference type="KEGG" id="achi:CDG60_07705"/>
<dbReference type="AlphaFoldDB" id="A0A3B7LV94"/>
<dbReference type="InterPro" id="IPR005467">
    <property type="entry name" value="His_kinase_dom"/>
</dbReference>
<evidence type="ECO:0000313" key="9">
    <source>
        <dbReference type="Proteomes" id="UP000263753"/>
    </source>
</evidence>
<dbReference type="Proteomes" id="UP000263753">
    <property type="component" value="Chromosome"/>
</dbReference>
<dbReference type="SMART" id="SM00387">
    <property type="entry name" value="HATPase_c"/>
    <property type="match status" value="1"/>
</dbReference>
<feature type="transmembrane region" description="Helical" evidence="6">
    <location>
        <begin position="382"/>
        <end position="400"/>
    </location>
</feature>
<evidence type="ECO:0000313" key="8">
    <source>
        <dbReference type="EMBL" id="AXY56468.1"/>
    </source>
</evidence>
<evidence type="ECO:0000256" key="6">
    <source>
        <dbReference type="SAM" id="Phobius"/>
    </source>
</evidence>
<evidence type="ECO:0000256" key="5">
    <source>
        <dbReference type="ARBA" id="ARBA00023012"/>
    </source>
</evidence>
<keyword evidence="6" id="KW-0812">Transmembrane</keyword>
<keyword evidence="5" id="KW-0902">Two-component regulatory system</keyword>
<dbReference type="CDD" id="cd16917">
    <property type="entry name" value="HATPase_UhpB-NarQ-NarX-like"/>
    <property type="match status" value="1"/>
</dbReference>
<feature type="transmembrane region" description="Helical" evidence="6">
    <location>
        <begin position="296"/>
        <end position="313"/>
    </location>
</feature>
<reference evidence="9" key="1">
    <citation type="submission" date="2018-09" db="EMBL/GenBank/DDBJ databases">
        <title>The complete genome of Acinetobacter sp. strain WCHAc010005.</title>
        <authorList>
            <person name="Hu Y."/>
            <person name="Long H."/>
            <person name="Feng Y."/>
            <person name="Zong Z."/>
        </authorList>
    </citation>
    <scope>NUCLEOTIDE SEQUENCE [LARGE SCALE GENOMIC DNA]</scope>
    <source>
        <strain evidence="9">WCHAc010005</strain>
    </source>
</reference>
<dbReference type="RefSeq" id="WP_087511563.1">
    <property type="nucleotide sequence ID" value="NZ_CP032134.1"/>
</dbReference>
<evidence type="ECO:0000256" key="4">
    <source>
        <dbReference type="ARBA" id="ARBA00022777"/>
    </source>
</evidence>
<dbReference type="EMBL" id="CP032134">
    <property type="protein sequence ID" value="AXY56468.1"/>
    <property type="molecule type" value="Genomic_DNA"/>
</dbReference>
<comment type="catalytic activity">
    <reaction evidence="1">
        <text>ATP + protein L-histidine = ADP + protein N-phospho-L-histidine.</text>
        <dbReference type="EC" id="2.7.13.3"/>
    </reaction>
</comment>
<dbReference type="PANTHER" id="PTHR24421">
    <property type="entry name" value="NITRATE/NITRITE SENSOR PROTEIN NARX-RELATED"/>
    <property type="match status" value="1"/>
</dbReference>
<dbReference type="InterPro" id="IPR036890">
    <property type="entry name" value="HATPase_C_sf"/>
</dbReference>
<keyword evidence="6" id="KW-1133">Transmembrane helix</keyword>
<feature type="transmembrane region" description="Helical" evidence="6">
    <location>
        <begin position="350"/>
        <end position="370"/>
    </location>
</feature>
<feature type="domain" description="Histidine kinase" evidence="7">
    <location>
        <begin position="548"/>
        <end position="637"/>
    </location>
</feature>
<evidence type="ECO:0000256" key="3">
    <source>
        <dbReference type="ARBA" id="ARBA00022679"/>
    </source>
</evidence>
<feature type="transmembrane region" description="Helical" evidence="6">
    <location>
        <begin position="233"/>
        <end position="253"/>
    </location>
</feature>
<evidence type="ECO:0000256" key="1">
    <source>
        <dbReference type="ARBA" id="ARBA00000085"/>
    </source>
</evidence>
<dbReference type="InterPro" id="IPR050482">
    <property type="entry name" value="Sensor_HK_TwoCompSys"/>
</dbReference>
<keyword evidence="6" id="KW-0472">Membrane</keyword>
<dbReference type="PANTHER" id="PTHR24421:SF10">
    <property type="entry name" value="NITRATE_NITRITE SENSOR PROTEIN NARQ"/>
    <property type="match status" value="1"/>
</dbReference>
<name>A0A3B7LV94_9GAMM</name>
<dbReference type="InterPro" id="IPR003594">
    <property type="entry name" value="HATPase_dom"/>
</dbReference>
<dbReference type="PROSITE" id="PS50109">
    <property type="entry name" value="HIS_KIN"/>
    <property type="match status" value="1"/>
</dbReference>
<keyword evidence="3" id="KW-0808">Transferase</keyword>
<proteinExistence type="predicted"/>
<dbReference type="GO" id="GO:0000160">
    <property type="term" value="P:phosphorelay signal transduction system"/>
    <property type="evidence" value="ECO:0007669"/>
    <property type="project" value="UniProtKB-KW"/>
</dbReference>
<evidence type="ECO:0000256" key="2">
    <source>
        <dbReference type="ARBA" id="ARBA00012438"/>
    </source>
</evidence>
<feature type="transmembrane region" description="Helical" evidence="6">
    <location>
        <begin position="319"/>
        <end position="343"/>
    </location>
</feature>
<dbReference type="Pfam" id="PF02518">
    <property type="entry name" value="HATPase_c"/>
    <property type="match status" value="1"/>
</dbReference>
<sequence length="642" mass="73706">MMQKSTQYSFKFSTDTVMTVLFMCFMVFSGLCSTASASIPSQNPADSCQIRVQQIEVAKGNLNQPMQKPTDGWIKLEKLPDRWEKRWPDFHDMAWYKVQFDYACKDPIQAPLSFALENITQSGRIFINDALLWSDLSLQEPASRSQYMPRQWNIASSSIKEGRNILWIQVYGSLTQKSGLGRLEMGINQHVYPIYKNWVLEKRTLAIFNVMICFVVGIFYLLAWFTNREERSFFWYGIINFCWILYSTCYLLSDPLLFSTTTLDRIQNIIFCFYTVAGCVAAWTFVHLSFARLEKILWSFFLCASVCLSLSPLSQLNSVIQIFFAIAMLIFLAKCICFPFLAYRSKLPESYLMAGVYLIFIPIALHDAHFVITMEGHPLSPYTGPFTTLALGAVLALRLARNSRQIKQFNKTLSENVYRARAELTESLEKQHQLALENVRLQERIHLSHDLHDGLGGSIVRSMLTLEHNEKIEKPQVMSILKLLRNDLRQVIDSGSSLTSKIPATPVEWAAPIRHRFVQLFEETDIRSKWHFEQQWQTQPSALYCITLTRIAEEALTNILKHSKATQVYVTLRENENGWLVLQIEDNGIGFSPAEVDSGLHVGLQSMRARIERIGGQFQVESQPGRTVIEVMLPFIPDIQQT</sequence>
<protein>
    <recommendedName>
        <fullName evidence="2">histidine kinase</fullName>
        <ecNumber evidence="2">2.7.13.3</ecNumber>
    </recommendedName>
</protein>
<keyword evidence="4 8" id="KW-0418">Kinase</keyword>
<dbReference type="Gene3D" id="3.30.565.10">
    <property type="entry name" value="Histidine kinase-like ATPase, C-terminal domain"/>
    <property type="match status" value="1"/>
</dbReference>
<gene>
    <name evidence="8" type="ORF">CDG60_07705</name>
</gene>
<feature type="transmembrane region" description="Helical" evidence="6">
    <location>
        <begin position="265"/>
        <end position="284"/>
    </location>
</feature>
<feature type="transmembrane region" description="Helical" evidence="6">
    <location>
        <begin position="205"/>
        <end position="226"/>
    </location>
</feature>
<evidence type="ECO:0000259" key="7">
    <source>
        <dbReference type="PROSITE" id="PS50109"/>
    </source>
</evidence>
<accession>A0A3B7LV94</accession>
<dbReference type="GO" id="GO:0004673">
    <property type="term" value="F:protein histidine kinase activity"/>
    <property type="evidence" value="ECO:0007669"/>
    <property type="project" value="UniProtKB-EC"/>
</dbReference>
<organism evidence="8 9">
    <name type="scientific">Acinetobacter chinensis</name>
    <dbReference type="NCBI Taxonomy" id="2004650"/>
    <lineage>
        <taxon>Bacteria</taxon>
        <taxon>Pseudomonadati</taxon>
        <taxon>Pseudomonadota</taxon>
        <taxon>Gammaproteobacteria</taxon>
        <taxon>Moraxellales</taxon>
        <taxon>Moraxellaceae</taxon>
        <taxon>Acinetobacter</taxon>
    </lineage>
</organism>
<dbReference type="EC" id="2.7.13.3" evidence="2"/>
<dbReference type="SUPFAM" id="SSF55874">
    <property type="entry name" value="ATPase domain of HSP90 chaperone/DNA topoisomerase II/histidine kinase"/>
    <property type="match status" value="1"/>
</dbReference>